<organism evidence="2 3">
    <name type="scientific">Shewanella pneumatophori</name>
    <dbReference type="NCBI Taxonomy" id="314092"/>
    <lineage>
        <taxon>Bacteria</taxon>
        <taxon>Pseudomonadati</taxon>
        <taxon>Pseudomonadota</taxon>
        <taxon>Gammaproteobacteria</taxon>
        <taxon>Alteromonadales</taxon>
        <taxon>Shewanellaceae</taxon>
        <taxon>Shewanella</taxon>
    </lineage>
</organism>
<dbReference type="AlphaFoldDB" id="A0A9X2CI36"/>
<feature type="domain" description="DUF7305" evidence="1">
    <location>
        <begin position="488"/>
        <end position="621"/>
    </location>
</feature>
<proteinExistence type="predicted"/>
<name>A0A9X2CI36_9GAMM</name>
<evidence type="ECO:0000259" key="1">
    <source>
        <dbReference type="Pfam" id="PF23981"/>
    </source>
</evidence>
<dbReference type="Proteomes" id="UP001139293">
    <property type="component" value="Unassembled WGS sequence"/>
</dbReference>
<evidence type="ECO:0000313" key="2">
    <source>
        <dbReference type="EMBL" id="MCL1139009.1"/>
    </source>
</evidence>
<dbReference type="InterPro" id="IPR055729">
    <property type="entry name" value="DUF7305"/>
</dbReference>
<gene>
    <name evidence="2" type="ORF">L2740_10695</name>
</gene>
<evidence type="ECO:0000313" key="3">
    <source>
        <dbReference type="Proteomes" id="UP001139293"/>
    </source>
</evidence>
<dbReference type="Pfam" id="PF23981">
    <property type="entry name" value="DUF7305"/>
    <property type="match status" value="1"/>
</dbReference>
<comment type="caution">
    <text evidence="2">The sequence shown here is derived from an EMBL/GenBank/DDBJ whole genome shotgun (WGS) entry which is preliminary data.</text>
</comment>
<sequence length="645" mass="67768">MQEFHSINLKGSQQGFTLVTVLIMSMMASVLVLNSLKDNVAQERLSGNFQKKMNARLVAEKGVFDTYNYLNAQLAANPNQTLDQLIAAMQTSGSASGISNMSYNLTANIPTGSNQLSLQSDGLRFDGETKLKANFELVSGSSQSSSAFGGGIIGCDGVTISGSGKIDSYDSSKGDYAEILDNNQANINNNATVRTLNDNDKIILSGTGNIEGDLIAIGSVEFKSSAHIAGNLHSNGSINMFNNSTIGGNASAFSYFKQQNGAIAGNIHANDYVSVNQTQVGGDVTTAGYLDATGYSIGGDILAGGNIDLSQVNVDGLAQTYANYSQYEGSVFGIRAKQNVTFSSTLSTVENDNIHYAGNGDFAKDWSGAADSKYLSAPYKVLPPEPALLQIPRVEKLPVDDGVLDPDDPNDITCDPLGIENAVLTVDSYADSAKDLEIKDTGSAYTLYTLSNNEGEYSQWASSSSKPAAIPATSARFLGQSKNILMYDNVNIKGNIEVKAGHNVVMYAKGNFYLSGASTLTIPDDSSLTLIVKGALIIGSGSTINTPTKGLTKDGIPVFSIYSSYSGTGVDILGGVEQIYAAIYAPLSDVNIASAVDFKGSVLGKKVEVSGAGGIHYDEALGLAKVGNVTTNTPSHLVFKGWQSL</sequence>
<accession>A0A9X2CI36</accession>
<dbReference type="RefSeq" id="WP_248950170.1">
    <property type="nucleotide sequence ID" value="NZ_JAKILB010000006.1"/>
</dbReference>
<protein>
    <submittedName>
        <fullName evidence="2">Pilus assembly PilX N-terminal domain-containing protein</fullName>
    </submittedName>
</protein>
<reference evidence="2" key="1">
    <citation type="submission" date="2022-01" db="EMBL/GenBank/DDBJ databases">
        <title>Whole genome-based taxonomy of the Shewanellaceae.</title>
        <authorList>
            <person name="Martin-Rodriguez A.J."/>
        </authorList>
    </citation>
    <scope>NUCLEOTIDE SEQUENCE</scope>
    <source>
        <strain evidence="2">KCTC 23973</strain>
    </source>
</reference>
<keyword evidence="3" id="KW-1185">Reference proteome</keyword>
<dbReference type="EMBL" id="JAKILB010000006">
    <property type="protein sequence ID" value="MCL1139009.1"/>
    <property type="molecule type" value="Genomic_DNA"/>
</dbReference>